<keyword evidence="1" id="KW-0732">Signal</keyword>
<feature type="chain" id="PRO_5042867280" description="DUF1996 domain-containing protein" evidence="1">
    <location>
        <begin position="22"/>
        <end position="350"/>
    </location>
</feature>
<comment type="caution">
    <text evidence="3">The sequence shown here is derived from an EMBL/GenBank/DDBJ whole genome shotgun (WGS) entry which is preliminary data.</text>
</comment>
<reference evidence="3" key="1">
    <citation type="journal article" date="2023" name="Mol. Phylogenet. Evol.">
        <title>Genome-scale phylogeny and comparative genomics of the fungal order Sordariales.</title>
        <authorList>
            <person name="Hensen N."/>
            <person name="Bonometti L."/>
            <person name="Westerberg I."/>
            <person name="Brannstrom I.O."/>
            <person name="Guillou S."/>
            <person name="Cros-Aarteil S."/>
            <person name="Calhoun S."/>
            <person name="Haridas S."/>
            <person name="Kuo A."/>
            <person name="Mondo S."/>
            <person name="Pangilinan J."/>
            <person name="Riley R."/>
            <person name="LaButti K."/>
            <person name="Andreopoulos B."/>
            <person name="Lipzen A."/>
            <person name="Chen C."/>
            <person name="Yan M."/>
            <person name="Daum C."/>
            <person name="Ng V."/>
            <person name="Clum A."/>
            <person name="Steindorff A."/>
            <person name="Ohm R.A."/>
            <person name="Martin F."/>
            <person name="Silar P."/>
            <person name="Natvig D.O."/>
            <person name="Lalanne C."/>
            <person name="Gautier V."/>
            <person name="Ament-Velasquez S.L."/>
            <person name="Kruys A."/>
            <person name="Hutchinson M.I."/>
            <person name="Powell A.J."/>
            <person name="Barry K."/>
            <person name="Miller A.N."/>
            <person name="Grigoriev I.V."/>
            <person name="Debuchy R."/>
            <person name="Gladieux P."/>
            <person name="Hiltunen Thoren M."/>
            <person name="Johannesson H."/>
        </authorList>
    </citation>
    <scope>NUCLEOTIDE SEQUENCE</scope>
    <source>
        <strain evidence="3">CBS 532.94</strain>
    </source>
</reference>
<dbReference type="Proteomes" id="UP001303760">
    <property type="component" value="Unassembled WGS sequence"/>
</dbReference>
<organism evidence="3 4">
    <name type="scientific">Achaetomium macrosporum</name>
    <dbReference type="NCBI Taxonomy" id="79813"/>
    <lineage>
        <taxon>Eukaryota</taxon>
        <taxon>Fungi</taxon>
        <taxon>Dikarya</taxon>
        <taxon>Ascomycota</taxon>
        <taxon>Pezizomycotina</taxon>
        <taxon>Sordariomycetes</taxon>
        <taxon>Sordariomycetidae</taxon>
        <taxon>Sordariales</taxon>
        <taxon>Chaetomiaceae</taxon>
        <taxon>Achaetomium</taxon>
    </lineage>
</organism>
<dbReference type="PANTHER" id="PTHR43662:SF2">
    <property type="entry name" value="DUF1996 DOMAIN-CONTAINING PROTEIN"/>
    <property type="match status" value="1"/>
</dbReference>
<dbReference type="AlphaFoldDB" id="A0AAN7CAS1"/>
<sequence>MRRRLLLGLSSLLGLLGPGSCEYEGASLKMGCAQLVVDRIDPLVSPGVIGSHHLHQIVGGNSFNATMDPRDDPGERSTCTTCTMADDFSNYWTAVMYFRARNGTYKRVKQLGVLYFEDARQGGMKIYYFPPRKNTTRVVAFRRGFRMRNGNPNASATQYQGIDYTCLLRADTRYTNRSATFPPHMCPEGILTTIYFPNCWDGIHLDSPDHYNHVAWPVGTHFVGGSPQGDYDCPATHPVVIPQVVLEIRWDTREFNAPELWPEDGSQPFVWSFGDRVGYGHHGDYVFGWRGDALQRAFDYPLPGKNCDDQGCGVAVQDMAEANKCMVEPSVGEAADGWLEKLPGGVVADS</sequence>
<evidence type="ECO:0000259" key="2">
    <source>
        <dbReference type="Pfam" id="PF09362"/>
    </source>
</evidence>
<evidence type="ECO:0000313" key="3">
    <source>
        <dbReference type="EMBL" id="KAK4237897.1"/>
    </source>
</evidence>
<evidence type="ECO:0000256" key="1">
    <source>
        <dbReference type="SAM" id="SignalP"/>
    </source>
</evidence>
<dbReference type="PANTHER" id="PTHR43662">
    <property type="match status" value="1"/>
</dbReference>
<keyword evidence="4" id="KW-1185">Reference proteome</keyword>
<name>A0AAN7CAS1_9PEZI</name>
<evidence type="ECO:0000313" key="4">
    <source>
        <dbReference type="Proteomes" id="UP001303760"/>
    </source>
</evidence>
<dbReference type="InterPro" id="IPR018535">
    <property type="entry name" value="DUF1996"/>
</dbReference>
<dbReference type="EMBL" id="MU860118">
    <property type="protein sequence ID" value="KAK4237897.1"/>
    <property type="molecule type" value="Genomic_DNA"/>
</dbReference>
<proteinExistence type="predicted"/>
<accession>A0AAN7CAS1</accession>
<dbReference type="Pfam" id="PF09362">
    <property type="entry name" value="DUF1996"/>
    <property type="match status" value="1"/>
</dbReference>
<reference evidence="3" key="2">
    <citation type="submission" date="2023-05" db="EMBL/GenBank/DDBJ databases">
        <authorList>
            <consortium name="Lawrence Berkeley National Laboratory"/>
            <person name="Steindorff A."/>
            <person name="Hensen N."/>
            <person name="Bonometti L."/>
            <person name="Westerberg I."/>
            <person name="Brannstrom I.O."/>
            <person name="Guillou S."/>
            <person name="Cros-Aarteil S."/>
            <person name="Calhoun S."/>
            <person name="Haridas S."/>
            <person name="Kuo A."/>
            <person name="Mondo S."/>
            <person name="Pangilinan J."/>
            <person name="Riley R."/>
            <person name="Labutti K."/>
            <person name="Andreopoulos B."/>
            <person name="Lipzen A."/>
            <person name="Chen C."/>
            <person name="Yanf M."/>
            <person name="Daum C."/>
            <person name="Ng V."/>
            <person name="Clum A."/>
            <person name="Ohm R."/>
            <person name="Martin F."/>
            <person name="Silar P."/>
            <person name="Natvig D."/>
            <person name="Lalanne C."/>
            <person name="Gautier V."/>
            <person name="Ament-Velasquez S.L."/>
            <person name="Kruys A."/>
            <person name="Hutchinson M.I."/>
            <person name="Powell A.J."/>
            <person name="Barry K."/>
            <person name="Miller A.N."/>
            <person name="Grigoriev I.V."/>
            <person name="Debuchy R."/>
            <person name="Gladieux P."/>
            <person name="Thoren M.H."/>
            <person name="Johannesson H."/>
        </authorList>
    </citation>
    <scope>NUCLEOTIDE SEQUENCE</scope>
    <source>
        <strain evidence="3">CBS 532.94</strain>
    </source>
</reference>
<feature type="domain" description="DUF1996" evidence="2">
    <location>
        <begin position="41"/>
        <end position="289"/>
    </location>
</feature>
<feature type="signal peptide" evidence="1">
    <location>
        <begin position="1"/>
        <end position="21"/>
    </location>
</feature>
<protein>
    <recommendedName>
        <fullName evidence="2">DUF1996 domain-containing protein</fullName>
    </recommendedName>
</protein>
<gene>
    <name evidence="3" type="ORF">C8A03DRAFT_15610</name>
</gene>